<evidence type="ECO:0000256" key="7">
    <source>
        <dbReference type="ARBA" id="ARBA00022475"/>
    </source>
</evidence>
<evidence type="ECO:0000256" key="9">
    <source>
        <dbReference type="ARBA" id="ARBA00022660"/>
    </source>
</evidence>
<dbReference type="InterPro" id="IPR000883">
    <property type="entry name" value="Cyt_C_Oxase_1"/>
</dbReference>
<feature type="transmembrane region" description="Helical" evidence="20">
    <location>
        <begin position="606"/>
        <end position="622"/>
    </location>
</feature>
<feature type="transmembrane region" description="Helical" evidence="20">
    <location>
        <begin position="132"/>
        <end position="155"/>
    </location>
</feature>
<evidence type="ECO:0000256" key="12">
    <source>
        <dbReference type="ARBA" id="ARBA00022967"/>
    </source>
</evidence>
<evidence type="ECO:0000256" key="19">
    <source>
        <dbReference type="RuleBase" id="RU000370"/>
    </source>
</evidence>
<evidence type="ECO:0000313" key="22">
    <source>
        <dbReference type="EMBL" id="OYD07059.1"/>
    </source>
</evidence>
<keyword evidence="14 20" id="KW-1133">Transmembrane helix</keyword>
<keyword evidence="13 19" id="KW-0249">Electron transport</keyword>
<keyword evidence="10 19" id="KW-0812">Transmembrane</keyword>
<name>A0A235B520_9BACL</name>
<dbReference type="InterPro" id="IPR023615">
    <property type="entry name" value="Cyt_c_Oxase_su1_BS"/>
</dbReference>
<accession>A0A235B520</accession>
<dbReference type="OrthoDB" id="9759913at2"/>
<feature type="transmembrane region" description="Helical" evidence="20">
    <location>
        <begin position="407"/>
        <end position="433"/>
    </location>
</feature>
<evidence type="ECO:0000256" key="13">
    <source>
        <dbReference type="ARBA" id="ARBA00022982"/>
    </source>
</evidence>
<dbReference type="EC" id="7.1.1.9" evidence="4 20"/>
<organism evidence="22 23">
    <name type="scientific">Paludifilum halophilum</name>
    <dbReference type="NCBI Taxonomy" id="1642702"/>
    <lineage>
        <taxon>Bacteria</taxon>
        <taxon>Bacillati</taxon>
        <taxon>Bacillota</taxon>
        <taxon>Bacilli</taxon>
        <taxon>Bacillales</taxon>
        <taxon>Thermoactinomycetaceae</taxon>
        <taxon>Paludifilum</taxon>
    </lineage>
</organism>
<evidence type="ECO:0000256" key="8">
    <source>
        <dbReference type="ARBA" id="ARBA00022617"/>
    </source>
</evidence>
<feature type="domain" description="Cytochrome oxidase subunit I profile" evidence="21">
    <location>
        <begin position="36"/>
        <end position="550"/>
    </location>
</feature>
<evidence type="ECO:0000313" key="23">
    <source>
        <dbReference type="Proteomes" id="UP000215459"/>
    </source>
</evidence>
<dbReference type="Proteomes" id="UP000215459">
    <property type="component" value="Unassembled WGS sequence"/>
</dbReference>
<keyword evidence="7 20" id="KW-1003">Cell membrane</keyword>
<keyword evidence="11 20" id="KW-0479">Metal-binding</keyword>
<dbReference type="GO" id="GO:0004129">
    <property type="term" value="F:cytochrome-c oxidase activity"/>
    <property type="evidence" value="ECO:0007669"/>
    <property type="project" value="UniProtKB-EC"/>
</dbReference>
<sequence>MEEGFPLATLVILIVFALFLTAIWTGGYDKQLLNRFRSHWLWDWITTVDHKKIGILYLIGGAFFFIIGGIEALLIRIQLLVPNNDFMVGDTFNELLSMHGTTMIFFVAMPLLFALMNVAVPLQIGARDVAFPFLNSLGFWLFLAGGILMNLSWIFGNAPDAGWTNYVPIASNEFSPGTGIDYYVLGLQISGIGTTMGGINFLVTIINMRAPGMSLLRMPMFTWTSFVASSLILFGFPPLTAGLFLVMFERLFGANFFDVAMGGNPVIWQHLFWIFGHPEVYIVILPAFGVMSDVISNFSKKRLFGYTSMVFATILIGFLGFMVWAHHMFTVGMGPVANSIFAVATMAIAVPTGIKVFNWLFTMWGGKIRFTTAMLWAVGFIPTFVMGGVTGVMLASPPADYQYHDSYFVVAHFHYVLIGGTVFGIFAGLYYWWPKMFGHKLGETLGKWHFGLFFIGFHLTFFIQHFIGLYGMPRRHFTYQPEDGLTTLNQISTVGAFFMAAGTIVWLINIIKSARSAIPAGNDPWDGRTLEWAISSPAPEYNFAQLPQVRSLDAFWFEKMEGNKKMIPAEPLGPIHMPSSTHWPFIMTIGFFISGLGFVFRSLEVGVLGLILVFLTMFIRSFEQDHGYHIELDEIEKTEKGANA</sequence>
<keyword evidence="12" id="KW-1278">Translocase</keyword>
<evidence type="ECO:0000256" key="2">
    <source>
        <dbReference type="ARBA" id="ARBA00004673"/>
    </source>
</evidence>
<comment type="function">
    <text evidence="20">Cytochrome c oxidase is the component of the respiratory chain that catalyzes the reduction of oxygen to water. Subunits 1-3 form the functional core of the enzyme complex. CO I is the catalytic subunit of the enzyme. Electrons originating in cytochrome c are transferred via the copper A center of subunit 2 and heme A of subunit 1 to the bimetallic center formed by heme A3 and copper B.</text>
</comment>
<feature type="transmembrane region" description="Helical" evidence="20">
    <location>
        <begin position="445"/>
        <end position="467"/>
    </location>
</feature>
<dbReference type="GO" id="GO:0020037">
    <property type="term" value="F:heme binding"/>
    <property type="evidence" value="ECO:0007669"/>
    <property type="project" value="InterPro"/>
</dbReference>
<dbReference type="CDD" id="cd01662">
    <property type="entry name" value="Ubiquinol_Oxidase_I"/>
    <property type="match status" value="1"/>
</dbReference>
<evidence type="ECO:0000256" key="17">
    <source>
        <dbReference type="ARBA" id="ARBA00023136"/>
    </source>
</evidence>
<feature type="transmembrane region" description="Helical" evidence="20">
    <location>
        <begin position="220"/>
        <end position="247"/>
    </location>
</feature>
<evidence type="ECO:0000259" key="21">
    <source>
        <dbReference type="PROSITE" id="PS50855"/>
    </source>
</evidence>
<evidence type="ECO:0000256" key="15">
    <source>
        <dbReference type="ARBA" id="ARBA00023004"/>
    </source>
</evidence>
<proteinExistence type="inferred from homology"/>
<comment type="pathway">
    <text evidence="2 20">Energy metabolism; oxidative phosphorylation.</text>
</comment>
<evidence type="ECO:0000256" key="14">
    <source>
        <dbReference type="ARBA" id="ARBA00022989"/>
    </source>
</evidence>
<dbReference type="InterPro" id="IPR023616">
    <property type="entry name" value="Cyt_c_oxase-like_su1_dom"/>
</dbReference>
<evidence type="ECO:0000256" key="10">
    <source>
        <dbReference type="ARBA" id="ARBA00022692"/>
    </source>
</evidence>
<dbReference type="GO" id="GO:0015990">
    <property type="term" value="P:electron transport coupled proton transport"/>
    <property type="evidence" value="ECO:0007669"/>
    <property type="project" value="InterPro"/>
</dbReference>
<evidence type="ECO:0000256" key="18">
    <source>
        <dbReference type="ARBA" id="ARBA00047816"/>
    </source>
</evidence>
<keyword evidence="15 20" id="KW-0408">Iron</keyword>
<dbReference type="EMBL" id="NOWF01000008">
    <property type="protein sequence ID" value="OYD07059.1"/>
    <property type="molecule type" value="Genomic_DNA"/>
</dbReference>
<dbReference type="GO" id="GO:0022904">
    <property type="term" value="P:respiratory electron transport chain"/>
    <property type="evidence" value="ECO:0007669"/>
    <property type="project" value="TreeGrafter"/>
</dbReference>
<dbReference type="GO" id="GO:0046872">
    <property type="term" value="F:metal ion binding"/>
    <property type="evidence" value="ECO:0007669"/>
    <property type="project" value="UniProtKB-KW"/>
</dbReference>
<evidence type="ECO:0000256" key="5">
    <source>
        <dbReference type="ARBA" id="ARBA00015947"/>
    </source>
</evidence>
<comment type="similarity">
    <text evidence="3 19">Belongs to the heme-copper respiratory oxidase family.</text>
</comment>
<comment type="catalytic activity">
    <reaction evidence="18 20">
        <text>4 Fe(II)-[cytochrome c] + O2 + 8 H(+)(in) = 4 Fe(III)-[cytochrome c] + 2 H2O + 4 H(+)(out)</text>
        <dbReference type="Rhea" id="RHEA:11436"/>
        <dbReference type="Rhea" id="RHEA-COMP:10350"/>
        <dbReference type="Rhea" id="RHEA-COMP:14399"/>
        <dbReference type="ChEBI" id="CHEBI:15377"/>
        <dbReference type="ChEBI" id="CHEBI:15378"/>
        <dbReference type="ChEBI" id="CHEBI:15379"/>
        <dbReference type="ChEBI" id="CHEBI:29033"/>
        <dbReference type="ChEBI" id="CHEBI:29034"/>
        <dbReference type="EC" id="7.1.1.9"/>
    </reaction>
</comment>
<dbReference type="Pfam" id="PF00115">
    <property type="entry name" value="COX1"/>
    <property type="match status" value="1"/>
</dbReference>
<feature type="transmembrane region" description="Helical" evidence="20">
    <location>
        <begin position="373"/>
        <end position="395"/>
    </location>
</feature>
<evidence type="ECO:0000256" key="11">
    <source>
        <dbReference type="ARBA" id="ARBA00022723"/>
    </source>
</evidence>
<dbReference type="InterPro" id="IPR036927">
    <property type="entry name" value="Cyt_c_oxase-like_su1_sf"/>
</dbReference>
<comment type="caution">
    <text evidence="22">The sequence shown here is derived from an EMBL/GenBank/DDBJ whole genome shotgun (WGS) entry which is preliminary data.</text>
</comment>
<dbReference type="PROSITE" id="PS50855">
    <property type="entry name" value="COX1"/>
    <property type="match status" value="1"/>
</dbReference>
<evidence type="ECO:0000256" key="1">
    <source>
        <dbReference type="ARBA" id="ARBA00004651"/>
    </source>
</evidence>
<dbReference type="NCBIfam" id="TIGR02891">
    <property type="entry name" value="CtaD_CoxA"/>
    <property type="match status" value="1"/>
</dbReference>
<keyword evidence="23" id="KW-1185">Reference proteome</keyword>
<keyword evidence="16 20" id="KW-0186">Copper</keyword>
<dbReference type="PANTHER" id="PTHR10422">
    <property type="entry name" value="CYTOCHROME C OXIDASE SUBUNIT 1"/>
    <property type="match status" value="1"/>
</dbReference>
<keyword evidence="17 20" id="KW-0472">Membrane</keyword>
<dbReference type="PROSITE" id="PS00077">
    <property type="entry name" value="COX1_CUB"/>
    <property type="match status" value="1"/>
</dbReference>
<dbReference type="Gene3D" id="1.20.210.10">
    <property type="entry name" value="Cytochrome c oxidase-like, subunit I domain"/>
    <property type="match status" value="1"/>
</dbReference>
<evidence type="ECO:0000256" key="6">
    <source>
        <dbReference type="ARBA" id="ARBA00022448"/>
    </source>
</evidence>
<comment type="subcellular location">
    <subcellularLocation>
        <location evidence="1 20">Cell membrane</location>
        <topology evidence="1 20">Multi-pass membrane protein</topology>
    </subcellularLocation>
</comment>
<gene>
    <name evidence="22" type="primary">ctaD</name>
    <name evidence="22" type="ORF">CHM34_13850</name>
</gene>
<feature type="transmembrane region" description="Helical" evidence="20">
    <location>
        <begin position="6"/>
        <end position="28"/>
    </location>
</feature>
<keyword evidence="6 19" id="KW-0813">Transport</keyword>
<dbReference type="GO" id="GO:0006119">
    <property type="term" value="P:oxidative phosphorylation"/>
    <property type="evidence" value="ECO:0007669"/>
    <property type="project" value="UniProtKB-UniPathway"/>
</dbReference>
<dbReference type="Gene3D" id="1.10.287.70">
    <property type="match status" value="1"/>
</dbReference>
<reference evidence="22 23" key="1">
    <citation type="submission" date="2017-07" db="EMBL/GenBank/DDBJ databases">
        <title>The genome sequence of Paludifilum halophilum highlights mechanisms for microbial adaptation to high salt environemnts.</title>
        <authorList>
            <person name="Belbahri L."/>
        </authorList>
    </citation>
    <scope>NUCLEOTIDE SEQUENCE [LARGE SCALE GENOMIC DNA]</scope>
    <source>
        <strain evidence="22 23">DSM 102817</strain>
    </source>
</reference>
<evidence type="ECO:0000256" key="20">
    <source>
        <dbReference type="RuleBase" id="RU363061"/>
    </source>
</evidence>
<feature type="transmembrane region" description="Helical" evidence="20">
    <location>
        <begin position="487"/>
        <end position="508"/>
    </location>
</feature>
<evidence type="ECO:0000256" key="4">
    <source>
        <dbReference type="ARBA" id="ARBA00012949"/>
    </source>
</evidence>
<evidence type="ECO:0000256" key="16">
    <source>
        <dbReference type="ARBA" id="ARBA00023008"/>
    </source>
</evidence>
<feature type="transmembrane region" description="Helical" evidence="20">
    <location>
        <begin position="303"/>
        <end position="324"/>
    </location>
</feature>
<dbReference type="SUPFAM" id="SSF81442">
    <property type="entry name" value="Cytochrome c oxidase subunit I-like"/>
    <property type="match status" value="1"/>
</dbReference>
<dbReference type="GO" id="GO:0005886">
    <property type="term" value="C:plasma membrane"/>
    <property type="evidence" value="ECO:0007669"/>
    <property type="project" value="UniProtKB-SubCell"/>
</dbReference>
<feature type="transmembrane region" description="Helical" evidence="20">
    <location>
        <begin position="182"/>
        <end position="208"/>
    </location>
</feature>
<dbReference type="AlphaFoldDB" id="A0A235B520"/>
<dbReference type="RefSeq" id="WP_094265257.1">
    <property type="nucleotide sequence ID" value="NZ_NOWF01000008.1"/>
</dbReference>
<dbReference type="PANTHER" id="PTHR10422:SF44">
    <property type="entry name" value="CYTOCHROME C OXIDASE SUBUNIT 1"/>
    <property type="match status" value="1"/>
</dbReference>
<evidence type="ECO:0000256" key="3">
    <source>
        <dbReference type="ARBA" id="ARBA00009578"/>
    </source>
</evidence>
<dbReference type="PRINTS" id="PR01165">
    <property type="entry name" value="CYCOXIDASEI"/>
</dbReference>
<keyword evidence="9 19" id="KW-0679">Respiratory chain</keyword>
<dbReference type="FunFam" id="1.20.210.10:FF:000006">
    <property type="entry name" value="Cytochrome c oxidase subunit 1"/>
    <property type="match status" value="1"/>
</dbReference>
<feature type="transmembrane region" description="Helical" evidence="20">
    <location>
        <begin position="95"/>
        <end position="120"/>
    </location>
</feature>
<dbReference type="UniPathway" id="UPA00705"/>
<feature type="transmembrane region" description="Helical" evidence="20">
    <location>
        <begin position="55"/>
        <end position="75"/>
    </location>
</feature>
<feature type="transmembrane region" description="Helical" evidence="20">
    <location>
        <begin position="267"/>
        <end position="291"/>
    </location>
</feature>
<keyword evidence="8 19" id="KW-0349">Heme</keyword>
<dbReference type="InterPro" id="IPR014241">
    <property type="entry name" value="Cyt_c_oxidase_su1_bac"/>
</dbReference>
<feature type="transmembrane region" description="Helical" evidence="20">
    <location>
        <begin position="336"/>
        <end position="361"/>
    </location>
</feature>
<protein>
    <recommendedName>
        <fullName evidence="5 20">Cytochrome c oxidase subunit 1</fullName>
        <ecNumber evidence="4 20">7.1.1.9</ecNumber>
    </recommendedName>
</protein>